<dbReference type="OrthoDB" id="273832at2"/>
<dbReference type="SUPFAM" id="SSF101874">
    <property type="entry name" value="YceI-like"/>
    <property type="match status" value="1"/>
</dbReference>
<evidence type="ECO:0000256" key="1">
    <source>
        <dbReference type="SAM" id="SignalP"/>
    </source>
</evidence>
<accession>A0A4R6GHE5</accession>
<dbReference type="RefSeq" id="WP_112990957.1">
    <property type="nucleotide sequence ID" value="NZ_PTLZ01000001.1"/>
</dbReference>
<dbReference type="Pfam" id="PF04264">
    <property type="entry name" value="YceI"/>
    <property type="match status" value="1"/>
</dbReference>
<gene>
    <name evidence="3" type="ORF">EV677_0876</name>
</gene>
<reference evidence="3 4" key="1">
    <citation type="submission" date="2019-03" db="EMBL/GenBank/DDBJ databases">
        <title>Genomic Encyclopedia of Type Strains, Phase IV (KMG-IV): sequencing the most valuable type-strain genomes for metagenomic binning, comparative biology and taxonomic classification.</title>
        <authorList>
            <person name="Goeker M."/>
        </authorList>
    </citation>
    <scope>NUCLEOTIDE SEQUENCE [LARGE SCALE GENOMIC DNA]</scope>
    <source>
        <strain evidence="3 4">DSM 18555</strain>
    </source>
</reference>
<feature type="signal peptide" evidence="1">
    <location>
        <begin position="1"/>
        <end position="29"/>
    </location>
</feature>
<keyword evidence="1" id="KW-0732">Signal</keyword>
<feature type="chain" id="PRO_5020578341" evidence="1">
    <location>
        <begin position="30"/>
        <end position="242"/>
    </location>
</feature>
<dbReference type="InterPro" id="IPR036761">
    <property type="entry name" value="TTHA0802/YceI-like_sf"/>
</dbReference>
<sequence length="242" mass="26691">MKKSKFQQAYTVGLLAICATLLVSCAPQARLHKPEKSTEPVAAFAEGDYLQAEAQGKKIFRVNSQQSLLVLEVRRAGAFARFGHDHVVASHDVTGFVSLDDGRADLSVPLEKLVIDEAALRAEAGFTTQPTQDDIEGTRRNMLNKVLDAAQFPLALIHIERKSTESALAVTINLHGISRSFDVPVEMQATDESLLVSGKMHFNQSDFGIVPFAILNGAIQVQDRLDLRFRIVADKFKNKFEK</sequence>
<evidence type="ECO:0000313" key="4">
    <source>
        <dbReference type="Proteomes" id="UP000294737"/>
    </source>
</evidence>
<dbReference type="Proteomes" id="UP000294737">
    <property type="component" value="Unassembled WGS sequence"/>
</dbReference>
<dbReference type="InterPro" id="IPR007372">
    <property type="entry name" value="Lipid/polyisoprenoid-bd_YceI"/>
</dbReference>
<protein>
    <submittedName>
        <fullName evidence="3">YceI-like domain-containing protein</fullName>
    </submittedName>
</protein>
<organism evidence="3 4">
    <name type="scientific">Herminiimonas fonticola</name>
    <dbReference type="NCBI Taxonomy" id="303380"/>
    <lineage>
        <taxon>Bacteria</taxon>
        <taxon>Pseudomonadati</taxon>
        <taxon>Pseudomonadota</taxon>
        <taxon>Betaproteobacteria</taxon>
        <taxon>Burkholderiales</taxon>
        <taxon>Oxalobacteraceae</taxon>
        <taxon>Herminiimonas</taxon>
    </lineage>
</organism>
<keyword evidence="4" id="KW-1185">Reference proteome</keyword>
<proteinExistence type="predicted"/>
<dbReference type="EMBL" id="SNWF01000004">
    <property type="protein sequence ID" value="TDN94333.1"/>
    <property type="molecule type" value="Genomic_DNA"/>
</dbReference>
<evidence type="ECO:0000313" key="3">
    <source>
        <dbReference type="EMBL" id="TDN94333.1"/>
    </source>
</evidence>
<feature type="domain" description="Lipid/polyisoprenoid-binding YceI-like" evidence="2">
    <location>
        <begin position="76"/>
        <end position="233"/>
    </location>
</feature>
<comment type="caution">
    <text evidence="3">The sequence shown here is derived from an EMBL/GenBank/DDBJ whole genome shotgun (WGS) entry which is preliminary data.</text>
</comment>
<dbReference type="Gene3D" id="2.40.128.110">
    <property type="entry name" value="Lipid/polyisoprenoid-binding, YceI-like"/>
    <property type="match status" value="1"/>
</dbReference>
<evidence type="ECO:0000259" key="2">
    <source>
        <dbReference type="Pfam" id="PF04264"/>
    </source>
</evidence>
<dbReference type="AlphaFoldDB" id="A0A4R6GHE5"/>
<name>A0A4R6GHE5_9BURK</name>
<dbReference type="PROSITE" id="PS51257">
    <property type="entry name" value="PROKAR_LIPOPROTEIN"/>
    <property type="match status" value="1"/>
</dbReference>